<reference evidence="1 2" key="1">
    <citation type="journal article" date="2019" name="Sci. Rep.">
        <title>Orb-weaving spider Araneus ventricosus genome elucidates the spidroin gene catalogue.</title>
        <authorList>
            <person name="Kono N."/>
            <person name="Nakamura H."/>
            <person name="Ohtoshi R."/>
            <person name="Moran D.A.P."/>
            <person name="Shinohara A."/>
            <person name="Yoshida Y."/>
            <person name="Fujiwara M."/>
            <person name="Mori M."/>
            <person name="Tomita M."/>
            <person name="Arakawa K."/>
        </authorList>
    </citation>
    <scope>NUCLEOTIDE SEQUENCE [LARGE SCALE GENOMIC DNA]</scope>
</reference>
<name>A0A4Y2K0E2_ARAVE</name>
<dbReference type="Proteomes" id="UP000499080">
    <property type="component" value="Unassembled WGS sequence"/>
</dbReference>
<comment type="caution">
    <text evidence="1">The sequence shown here is derived from an EMBL/GenBank/DDBJ whole genome shotgun (WGS) entry which is preliminary data.</text>
</comment>
<proteinExistence type="predicted"/>
<sequence length="110" mass="12695">MLSSIVKELWENEIFSPPPFPPPFSWLAHLQTRPIFSPTLQHILRRLKSNQNYSSYRVHKITWAKVLDVYVSTNTNTEKNISPSILIRIRAARMKAGGRDCKCQELSNKG</sequence>
<gene>
    <name evidence="1" type="ORF">AVEN_165504_1</name>
</gene>
<protein>
    <submittedName>
        <fullName evidence="1">Uncharacterized protein</fullName>
    </submittedName>
</protein>
<evidence type="ECO:0000313" key="1">
    <source>
        <dbReference type="EMBL" id="GBM95804.1"/>
    </source>
</evidence>
<keyword evidence="2" id="KW-1185">Reference proteome</keyword>
<dbReference type="AlphaFoldDB" id="A0A4Y2K0E2"/>
<organism evidence="1 2">
    <name type="scientific">Araneus ventricosus</name>
    <name type="common">Orbweaver spider</name>
    <name type="synonym">Epeira ventricosa</name>
    <dbReference type="NCBI Taxonomy" id="182803"/>
    <lineage>
        <taxon>Eukaryota</taxon>
        <taxon>Metazoa</taxon>
        <taxon>Ecdysozoa</taxon>
        <taxon>Arthropoda</taxon>
        <taxon>Chelicerata</taxon>
        <taxon>Arachnida</taxon>
        <taxon>Araneae</taxon>
        <taxon>Araneomorphae</taxon>
        <taxon>Entelegynae</taxon>
        <taxon>Araneoidea</taxon>
        <taxon>Araneidae</taxon>
        <taxon>Araneus</taxon>
    </lineage>
</organism>
<accession>A0A4Y2K0E2</accession>
<evidence type="ECO:0000313" key="2">
    <source>
        <dbReference type="Proteomes" id="UP000499080"/>
    </source>
</evidence>
<dbReference type="EMBL" id="BGPR01004092">
    <property type="protein sequence ID" value="GBM95804.1"/>
    <property type="molecule type" value="Genomic_DNA"/>
</dbReference>